<protein>
    <submittedName>
        <fullName evidence="1">Uncharacterized protein</fullName>
    </submittedName>
</protein>
<organism evidence="1 2">
    <name type="scientific">Escherichia coli</name>
    <dbReference type="NCBI Taxonomy" id="562"/>
    <lineage>
        <taxon>Bacteria</taxon>
        <taxon>Pseudomonadati</taxon>
        <taxon>Pseudomonadota</taxon>
        <taxon>Gammaproteobacteria</taxon>
        <taxon>Enterobacterales</taxon>
        <taxon>Enterobacteriaceae</taxon>
        <taxon>Escherichia</taxon>
    </lineage>
</organism>
<dbReference type="EMBL" id="QEMT01000003">
    <property type="protein sequence ID" value="PWH64033.1"/>
    <property type="molecule type" value="Genomic_DNA"/>
</dbReference>
<evidence type="ECO:0000313" key="2">
    <source>
        <dbReference type="Proteomes" id="UP000245761"/>
    </source>
</evidence>
<name>A0A2J7L9W7_ECOLX</name>
<dbReference type="AlphaFoldDB" id="A0A2J7L9W7"/>
<gene>
    <name evidence="1" type="ORF">DD762_03325</name>
</gene>
<evidence type="ECO:0000313" key="1">
    <source>
        <dbReference type="EMBL" id="PWH64033.1"/>
    </source>
</evidence>
<dbReference type="Proteomes" id="UP000245761">
    <property type="component" value="Unassembled WGS sequence"/>
</dbReference>
<comment type="caution">
    <text evidence="1">The sequence shown here is derived from an EMBL/GenBank/DDBJ whole genome shotgun (WGS) entry which is preliminary data.</text>
</comment>
<proteinExistence type="predicted"/>
<sequence>MYLLIGSCLKIFYWNNFRYLPIYKWFIDWFSPKIIWGQIFIDAFRLIIIKKRQYLSTQKSRSRSIRICFYIFNDFRYF</sequence>
<reference evidence="1 2" key="1">
    <citation type="submission" date="2018-04" db="EMBL/GenBank/DDBJ databases">
        <title>Draft Genomic Sequencing Of Potential Extraintestinal Pathogenic Escherichia coli B8S56 Isolated from Retail Chicken Skin.</title>
        <authorList>
            <person name="Xu A."/>
            <person name="Tilman S."/>
            <person name="Wisser-Parker K."/>
            <person name="Scullen O.J."/>
            <person name="Sommers C."/>
        </authorList>
    </citation>
    <scope>NUCLEOTIDE SEQUENCE [LARGE SCALE GENOMIC DNA]</scope>
    <source>
        <strain evidence="1 2">B8S56</strain>
    </source>
</reference>
<accession>A0A2J7L9W7</accession>